<dbReference type="Proteomes" id="UP000245506">
    <property type="component" value="Unassembled WGS sequence"/>
</dbReference>
<dbReference type="Pfam" id="PF04187">
    <property type="entry name" value="Cofac_haem_bdg"/>
    <property type="match status" value="1"/>
</dbReference>
<dbReference type="RefSeq" id="WP_109822524.1">
    <property type="nucleotide sequence ID" value="NZ_QGKL01000019.1"/>
</dbReference>
<reference evidence="2 3" key="1">
    <citation type="submission" date="2018-05" db="EMBL/GenBank/DDBJ databases">
        <title>Leucothrix arctica sp. nov., isolated from Arctic seawater.</title>
        <authorList>
            <person name="Choi A."/>
            <person name="Baek K."/>
        </authorList>
    </citation>
    <scope>NUCLEOTIDE SEQUENCE [LARGE SCALE GENOMIC DNA]</scope>
    <source>
        <strain evidence="2 3">IMCC9719</strain>
    </source>
</reference>
<evidence type="ECO:0000313" key="3">
    <source>
        <dbReference type="Proteomes" id="UP000245506"/>
    </source>
</evidence>
<dbReference type="AlphaFoldDB" id="A0A317CMD8"/>
<sequence length="238" mass="26849">MILSMEQFERDQQEILDLYLDNKIGERHLITKAPTWNNYKASYRPLVEYAKQHKMPVIAANAPGDIIRCIGKTGSKYLDKLPAKKRQLVAAEAFIDVDGYSDKFFGVMGLTGHVKTTSRLYQSYQAQLARDNTMAESINQALKQSPNAQVIHLNGSFHSADHLGTVGALKRLNPAINVVVITPVHTGQLVDYKKKHQLKNDYFYLLNQQPKDFVSVKNMKVAHKAMFAKSAEKAKLCE</sequence>
<proteinExistence type="predicted"/>
<comment type="caution">
    <text evidence="2">The sequence shown here is derived from an EMBL/GenBank/DDBJ whole genome shotgun (WGS) entry which is preliminary data.</text>
</comment>
<accession>A0A317CMD8</accession>
<organism evidence="2 3">
    <name type="scientific">Leucothrix arctica</name>
    <dbReference type="NCBI Taxonomy" id="1481894"/>
    <lineage>
        <taxon>Bacteria</taxon>
        <taxon>Pseudomonadati</taxon>
        <taxon>Pseudomonadota</taxon>
        <taxon>Gammaproteobacteria</taxon>
        <taxon>Thiotrichales</taxon>
        <taxon>Thiotrichaceae</taxon>
        <taxon>Leucothrix</taxon>
    </lineage>
</organism>
<evidence type="ECO:0000313" key="2">
    <source>
        <dbReference type="EMBL" id="PWQ97482.1"/>
    </source>
</evidence>
<dbReference type="SUPFAM" id="SSF159501">
    <property type="entry name" value="EreA/ChaN-like"/>
    <property type="match status" value="1"/>
</dbReference>
<feature type="domain" description="Haem-binding uptake Tiki superfamily ChaN" evidence="1">
    <location>
        <begin position="1"/>
        <end position="166"/>
    </location>
</feature>
<dbReference type="OrthoDB" id="1680202at2"/>
<dbReference type="InterPro" id="IPR007314">
    <property type="entry name" value="Cofac_haem-bd_dom"/>
</dbReference>
<keyword evidence="3" id="KW-1185">Reference proteome</keyword>
<evidence type="ECO:0000259" key="1">
    <source>
        <dbReference type="Pfam" id="PF04187"/>
    </source>
</evidence>
<dbReference type="Gene3D" id="3.40.50.11550">
    <property type="match status" value="1"/>
</dbReference>
<name>A0A317CMD8_9GAMM</name>
<dbReference type="EMBL" id="QGKL01000019">
    <property type="protein sequence ID" value="PWQ97482.1"/>
    <property type="molecule type" value="Genomic_DNA"/>
</dbReference>
<gene>
    <name evidence="2" type="ORF">DKT75_06035</name>
</gene>
<protein>
    <recommendedName>
        <fullName evidence="1">Haem-binding uptake Tiki superfamily ChaN domain-containing protein</fullName>
    </recommendedName>
</protein>
<dbReference type="CDD" id="cd14727">
    <property type="entry name" value="ChanN-like"/>
    <property type="match status" value="1"/>
</dbReference>